<accession>A0A0T5ZYC5</accession>
<keyword evidence="1" id="KW-0472">Membrane</keyword>
<dbReference type="EMBL" id="LDXK01000001">
    <property type="protein sequence ID" value="KRT67787.1"/>
    <property type="molecule type" value="Genomic_DNA"/>
</dbReference>
<reference evidence="2 3" key="1">
    <citation type="submission" date="2015-05" db="EMBL/GenBank/DDBJ databases">
        <title>Critical biogeochemical functions in the subsurface are associated with bacteria from new phyla and little studied lineages.</title>
        <authorList>
            <person name="Hug L.A."/>
            <person name="Thomas B.C."/>
            <person name="Sharon I."/>
            <person name="Brown C.T."/>
            <person name="Sharma R."/>
            <person name="Hettich R.L."/>
            <person name="Wilkins M.J."/>
            <person name="Williams K.H."/>
            <person name="Singh A."/>
            <person name="Banfield J.F."/>
        </authorList>
    </citation>
    <scope>NUCLEOTIDE SEQUENCE [LARGE SCALE GENOMIC DNA]</scope>
    <source>
        <strain evidence="2">CSP1-7</strain>
    </source>
</reference>
<keyword evidence="1" id="KW-0812">Transmembrane</keyword>
<evidence type="ECO:0000256" key="1">
    <source>
        <dbReference type="SAM" id="Phobius"/>
    </source>
</evidence>
<dbReference type="AlphaFoldDB" id="A0A0T5ZYC5"/>
<proteinExistence type="predicted"/>
<dbReference type="Proteomes" id="UP000051297">
    <property type="component" value="Unassembled WGS sequence"/>
</dbReference>
<gene>
    <name evidence="2" type="ORF">XU08_C0001G0197</name>
</gene>
<sequence>MFKFVRESGLVQLILLIAIGVILYYNWPKIWEGVIVILNNLQTRFKL</sequence>
<feature type="transmembrane region" description="Helical" evidence="1">
    <location>
        <begin position="9"/>
        <end position="27"/>
    </location>
</feature>
<organism evidence="2 3">
    <name type="scientific">candidate division WWE3 bacterium CSP1-7</name>
    <dbReference type="NCBI Taxonomy" id="1576480"/>
    <lineage>
        <taxon>Bacteria</taxon>
        <taxon>Katanobacteria</taxon>
    </lineage>
</organism>
<evidence type="ECO:0000313" key="3">
    <source>
        <dbReference type="Proteomes" id="UP000051297"/>
    </source>
</evidence>
<comment type="caution">
    <text evidence="2">The sequence shown here is derived from an EMBL/GenBank/DDBJ whole genome shotgun (WGS) entry which is preliminary data.</text>
</comment>
<evidence type="ECO:0000313" key="2">
    <source>
        <dbReference type="EMBL" id="KRT67787.1"/>
    </source>
</evidence>
<name>A0A0T5ZYC5_UNCKA</name>
<keyword evidence="1" id="KW-1133">Transmembrane helix</keyword>
<protein>
    <submittedName>
        <fullName evidence="2">Uncharacterized protein</fullName>
    </submittedName>
</protein>
<dbReference type="STRING" id="1576480.XU08_C0001G0197"/>